<dbReference type="SUPFAM" id="SSF53098">
    <property type="entry name" value="Ribonuclease H-like"/>
    <property type="match status" value="1"/>
</dbReference>
<dbReference type="InterPro" id="IPR050900">
    <property type="entry name" value="Transposase_IS3/IS150/IS904"/>
</dbReference>
<evidence type="ECO:0000313" key="3">
    <source>
        <dbReference type="Proteomes" id="UP000544222"/>
    </source>
</evidence>
<protein>
    <submittedName>
        <fullName evidence="2">Transposase InsO family protein</fullName>
    </submittedName>
</protein>
<accession>A0A7W5H1T4</accession>
<dbReference type="AlphaFoldDB" id="A0A7W5H1T4"/>
<dbReference type="PANTHER" id="PTHR46889">
    <property type="entry name" value="TRANSPOSASE INSF FOR INSERTION SEQUENCE IS3B-RELATED"/>
    <property type="match status" value="1"/>
</dbReference>
<sequence>MSQHNKKGVGKFQRLFYCVLLSRPEIALHKKRKIMGGIKNQYVKRTQKDYSMSLKLSIISEIERGDISVTSATKKYGIQGRSTVVGWLRKYGTFDWENQTPGNIPKSKDQKIKVLEKQKAFLEKQAEQVLAMVRSIRKNMPRIGFRKLYYLLYDRLKDLHVGRDKFLSILKANQMLIKPKRNYRITTDSHHRFRKHKNLVADIELTHPEQVWVSDITYIGGRNRNCYLALVTDAYSKKIMGYDVSNSLSTESFLRALNMAIRQKRYKNKLIHHSDRGLQYCSNDYQNVLKKKKIIPSMTEHYDPYANAIAERVNGILKQEFFLEDYPVDIKTMKLLVEDAVHIYNTQRPHWSCYMKTPERMHCQKEIKIRNYKKQNLIKASLDKV</sequence>
<reference evidence="2 3" key="1">
    <citation type="submission" date="2020-08" db="EMBL/GenBank/DDBJ databases">
        <title>Genomic Encyclopedia of Type Strains, Phase IV (KMG-IV): sequencing the most valuable type-strain genomes for metagenomic binning, comparative biology and taxonomic classification.</title>
        <authorList>
            <person name="Goeker M."/>
        </authorList>
    </citation>
    <scope>NUCLEOTIDE SEQUENCE [LARGE SCALE GENOMIC DNA]</scope>
    <source>
        <strain evidence="2 3">DSM 27471</strain>
    </source>
</reference>
<name>A0A7W5H1T4_9PORP</name>
<dbReference type="InterPro" id="IPR012337">
    <property type="entry name" value="RNaseH-like_sf"/>
</dbReference>
<dbReference type="InterPro" id="IPR001584">
    <property type="entry name" value="Integrase_cat-core"/>
</dbReference>
<dbReference type="InterPro" id="IPR009057">
    <property type="entry name" value="Homeodomain-like_sf"/>
</dbReference>
<gene>
    <name evidence="2" type="ORF">FHX64_000874</name>
</gene>
<feature type="domain" description="Integrase catalytic" evidence="1">
    <location>
        <begin position="204"/>
        <end position="366"/>
    </location>
</feature>
<dbReference type="Gene3D" id="3.30.420.10">
    <property type="entry name" value="Ribonuclease H-like superfamily/Ribonuclease H"/>
    <property type="match status" value="1"/>
</dbReference>
<keyword evidence="3" id="KW-1185">Reference proteome</keyword>
<dbReference type="NCBIfam" id="NF033516">
    <property type="entry name" value="transpos_IS3"/>
    <property type="match status" value="1"/>
</dbReference>
<dbReference type="GO" id="GO:0015074">
    <property type="term" value="P:DNA integration"/>
    <property type="evidence" value="ECO:0007669"/>
    <property type="project" value="InterPro"/>
</dbReference>
<comment type="caution">
    <text evidence="2">The sequence shown here is derived from an EMBL/GenBank/DDBJ whole genome shotgun (WGS) entry which is preliminary data.</text>
</comment>
<evidence type="ECO:0000313" key="2">
    <source>
        <dbReference type="EMBL" id="MBB3186711.1"/>
    </source>
</evidence>
<dbReference type="PANTHER" id="PTHR46889:SF5">
    <property type="entry name" value="INTEGRASE PROTEIN"/>
    <property type="match status" value="1"/>
</dbReference>
<dbReference type="InterPro" id="IPR048020">
    <property type="entry name" value="Transpos_IS3"/>
</dbReference>
<dbReference type="EMBL" id="JACHYB010000001">
    <property type="protein sequence ID" value="MBB3186711.1"/>
    <property type="molecule type" value="Genomic_DNA"/>
</dbReference>
<dbReference type="PROSITE" id="PS50994">
    <property type="entry name" value="INTEGRASE"/>
    <property type="match status" value="1"/>
</dbReference>
<organism evidence="2 3">
    <name type="scientific">Microbacter margulisiae</name>
    <dbReference type="NCBI Taxonomy" id="1350067"/>
    <lineage>
        <taxon>Bacteria</taxon>
        <taxon>Pseudomonadati</taxon>
        <taxon>Bacteroidota</taxon>
        <taxon>Bacteroidia</taxon>
        <taxon>Bacteroidales</taxon>
        <taxon>Porphyromonadaceae</taxon>
        <taxon>Microbacter</taxon>
    </lineage>
</organism>
<dbReference type="GO" id="GO:0003676">
    <property type="term" value="F:nucleic acid binding"/>
    <property type="evidence" value="ECO:0007669"/>
    <property type="project" value="InterPro"/>
</dbReference>
<dbReference type="Proteomes" id="UP000544222">
    <property type="component" value="Unassembled WGS sequence"/>
</dbReference>
<dbReference type="Pfam" id="PF00665">
    <property type="entry name" value="rve"/>
    <property type="match status" value="1"/>
</dbReference>
<dbReference type="InterPro" id="IPR036397">
    <property type="entry name" value="RNaseH_sf"/>
</dbReference>
<evidence type="ECO:0000259" key="1">
    <source>
        <dbReference type="PROSITE" id="PS50994"/>
    </source>
</evidence>
<proteinExistence type="predicted"/>
<dbReference type="SUPFAM" id="SSF46689">
    <property type="entry name" value="Homeodomain-like"/>
    <property type="match status" value="1"/>
</dbReference>